<reference evidence="1 2" key="1">
    <citation type="submission" date="2023-07" db="EMBL/GenBank/DDBJ databases">
        <title>Sorghum-associated microbial communities from plants grown in Nebraska, USA.</title>
        <authorList>
            <person name="Schachtman D."/>
        </authorList>
    </citation>
    <scope>NUCLEOTIDE SEQUENCE [LARGE SCALE GENOMIC DNA]</scope>
    <source>
        <strain evidence="1 2">BE332</strain>
    </source>
</reference>
<organism evidence="1 2">
    <name type="scientific">Cellulomonas humilata</name>
    <dbReference type="NCBI Taxonomy" id="144055"/>
    <lineage>
        <taxon>Bacteria</taxon>
        <taxon>Bacillati</taxon>
        <taxon>Actinomycetota</taxon>
        <taxon>Actinomycetes</taxon>
        <taxon>Micrococcales</taxon>
        <taxon>Cellulomonadaceae</taxon>
        <taxon>Cellulomonas</taxon>
    </lineage>
</organism>
<proteinExistence type="predicted"/>
<name>A0ABU0EJL7_9CELL</name>
<dbReference type="RefSeq" id="WP_307494284.1">
    <property type="nucleotide sequence ID" value="NZ_JAUSVB010000006.1"/>
</dbReference>
<dbReference type="Proteomes" id="UP001239626">
    <property type="component" value="Unassembled WGS sequence"/>
</dbReference>
<gene>
    <name evidence="1" type="ORF">J2X26_003821</name>
</gene>
<dbReference type="EMBL" id="JAUSVB010000006">
    <property type="protein sequence ID" value="MDQ0375483.1"/>
    <property type="molecule type" value="Genomic_DNA"/>
</dbReference>
<sequence length="118" mass="13042">MYLDTDVPYPGSDLPLGMQWRRGANTPDEDNYSVTVATEPTDCTPFGDDPACTMVGQGVHGEVTRHYSGYVFVRIGEVEWRVESYTLDDADAAAVLDSLEPVDVDTFLRVAESTIDEF</sequence>
<evidence type="ECO:0000313" key="2">
    <source>
        <dbReference type="Proteomes" id="UP001239626"/>
    </source>
</evidence>
<evidence type="ECO:0000313" key="1">
    <source>
        <dbReference type="EMBL" id="MDQ0375483.1"/>
    </source>
</evidence>
<accession>A0ABU0EJL7</accession>
<keyword evidence="2" id="KW-1185">Reference proteome</keyword>
<protein>
    <submittedName>
        <fullName evidence="1">Uncharacterized protein</fullName>
    </submittedName>
</protein>
<comment type="caution">
    <text evidence="1">The sequence shown here is derived from an EMBL/GenBank/DDBJ whole genome shotgun (WGS) entry which is preliminary data.</text>
</comment>